<name>A0A9D9DRA2_9BACT</name>
<feature type="chain" id="PRO_5039061694" evidence="2">
    <location>
        <begin position="25"/>
        <end position="124"/>
    </location>
</feature>
<dbReference type="InterPro" id="IPR046357">
    <property type="entry name" value="PPIase_dom_sf"/>
</dbReference>
<evidence type="ECO:0000256" key="1">
    <source>
        <dbReference type="PROSITE-ProRule" id="PRU00278"/>
    </source>
</evidence>
<keyword evidence="1 4" id="KW-0413">Isomerase</keyword>
<dbReference type="PROSITE" id="PS50198">
    <property type="entry name" value="PPIC_PPIASE_2"/>
    <property type="match status" value="1"/>
</dbReference>
<protein>
    <submittedName>
        <fullName evidence="4">Peptidyl-prolyl cis-trans isomerase</fullName>
    </submittedName>
</protein>
<dbReference type="Proteomes" id="UP000823632">
    <property type="component" value="Unassembled WGS sequence"/>
</dbReference>
<sequence length="124" mass="13553">MIKKLLVKLLSVLVLLCGVSFASAIDYGEPSDDTQIAASHILVKTAAEAMEIKKQLDNGGSFEYYAKLYSLCPSGRNGGALGYFSHGQMVPEFEKKAFSLNVGEVSEPVHTQFGWHLIKVTDKK</sequence>
<reference evidence="4" key="1">
    <citation type="submission" date="2020-10" db="EMBL/GenBank/DDBJ databases">
        <authorList>
            <person name="Gilroy R."/>
        </authorList>
    </citation>
    <scope>NUCLEOTIDE SEQUENCE</scope>
    <source>
        <strain evidence="4">10192</strain>
    </source>
</reference>
<keyword evidence="2" id="KW-0732">Signal</keyword>
<reference evidence="4" key="2">
    <citation type="journal article" date="2021" name="PeerJ">
        <title>Extensive microbial diversity within the chicken gut microbiome revealed by metagenomics and culture.</title>
        <authorList>
            <person name="Gilroy R."/>
            <person name="Ravi A."/>
            <person name="Getino M."/>
            <person name="Pursley I."/>
            <person name="Horton D.L."/>
            <person name="Alikhan N.F."/>
            <person name="Baker D."/>
            <person name="Gharbi K."/>
            <person name="Hall N."/>
            <person name="Watson M."/>
            <person name="Adriaenssens E.M."/>
            <person name="Foster-Nyarko E."/>
            <person name="Jarju S."/>
            <person name="Secka A."/>
            <person name="Antonio M."/>
            <person name="Oren A."/>
            <person name="Chaudhuri R.R."/>
            <person name="La Ragione R."/>
            <person name="Hildebrand F."/>
            <person name="Pallen M.J."/>
        </authorList>
    </citation>
    <scope>NUCLEOTIDE SEQUENCE</scope>
    <source>
        <strain evidence="4">10192</strain>
    </source>
</reference>
<dbReference type="InterPro" id="IPR052204">
    <property type="entry name" value="PpiC/parvulin_rotamase"/>
</dbReference>
<feature type="signal peptide" evidence="2">
    <location>
        <begin position="1"/>
        <end position="24"/>
    </location>
</feature>
<dbReference type="EMBL" id="JADIND010000150">
    <property type="protein sequence ID" value="MBO8431101.1"/>
    <property type="molecule type" value="Genomic_DNA"/>
</dbReference>
<feature type="domain" description="PpiC" evidence="3">
    <location>
        <begin position="33"/>
        <end position="122"/>
    </location>
</feature>
<gene>
    <name evidence="4" type="ORF">IAC76_06900</name>
</gene>
<dbReference type="Pfam" id="PF00639">
    <property type="entry name" value="Rotamase"/>
    <property type="match status" value="1"/>
</dbReference>
<proteinExistence type="predicted"/>
<dbReference type="PANTHER" id="PTHR43629:SF2">
    <property type="entry name" value="RHODANESE-LIKE_PPIC DOMAIN-CONTAINING PROTEIN 12, CHLOROPLASTIC"/>
    <property type="match status" value="1"/>
</dbReference>
<evidence type="ECO:0000313" key="4">
    <source>
        <dbReference type="EMBL" id="MBO8431101.1"/>
    </source>
</evidence>
<dbReference type="AlphaFoldDB" id="A0A9D9DRA2"/>
<keyword evidence="1" id="KW-0697">Rotamase</keyword>
<organism evidence="4 5">
    <name type="scientific">Candidatus Scatousia excrementipullorum</name>
    <dbReference type="NCBI Taxonomy" id="2840936"/>
    <lineage>
        <taxon>Bacteria</taxon>
        <taxon>Candidatus Scatousia</taxon>
    </lineage>
</organism>
<comment type="caution">
    <text evidence="4">The sequence shown here is derived from an EMBL/GenBank/DDBJ whole genome shotgun (WGS) entry which is preliminary data.</text>
</comment>
<evidence type="ECO:0000256" key="2">
    <source>
        <dbReference type="SAM" id="SignalP"/>
    </source>
</evidence>
<dbReference type="SUPFAM" id="SSF54534">
    <property type="entry name" value="FKBP-like"/>
    <property type="match status" value="1"/>
</dbReference>
<accession>A0A9D9DRA2</accession>
<dbReference type="InterPro" id="IPR000297">
    <property type="entry name" value="PPIase_PpiC"/>
</dbReference>
<evidence type="ECO:0000313" key="5">
    <source>
        <dbReference type="Proteomes" id="UP000823632"/>
    </source>
</evidence>
<dbReference type="PANTHER" id="PTHR43629">
    <property type="entry name" value="PEPTIDYL-PROLYL CIS-TRANS ISOMERASE"/>
    <property type="match status" value="1"/>
</dbReference>
<evidence type="ECO:0000259" key="3">
    <source>
        <dbReference type="PROSITE" id="PS50198"/>
    </source>
</evidence>
<dbReference type="Gene3D" id="3.10.50.40">
    <property type="match status" value="1"/>
</dbReference>
<dbReference type="GO" id="GO:0003755">
    <property type="term" value="F:peptidyl-prolyl cis-trans isomerase activity"/>
    <property type="evidence" value="ECO:0007669"/>
    <property type="project" value="UniProtKB-KW"/>
</dbReference>